<dbReference type="SUPFAM" id="SSF158639">
    <property type="entry name" value="ENT-like"/>
    <property type="match status" value="1"/>
</dbReference>
<comment type="caution">
    <text evidence="4">The sequence shown here is derived from an EMBL/GenBank/DDBJ whole genome shotgun (WGS) entry which is preliminary data.</text>
</comment>
<keyword evidence="2" id="KW-0539">Nucleus</keyword>
<evidence type="ECO:0000313" key="4">
    <source>
        <dbReference type="EMBL" id="KAE9588755.1"/>
    </source>
</evidence>
<keyword evidence="5" id="KW-1185">Reference proteome</keyword>
<proteinExistence type="predicted"/>
<dbReference type="GO" id="GO:0050832">
    <property type="term" value="P:defense response to fungus"/>
    <property type="evidence" value="ECO:0007669"/>
    <property type="project" value="InterPro"/>
</dbReference>
<sequence length="163" mass="18473">MDYTHDSKKHRTIEAHGERDIMDLEHQIHCMEIEAYSSVLKAFIAQSDLLTWGKEGLMTDLRKELNITDIEHGKILTTINIDDSVKWIREQRKVAYHSQDYLKVNNTPGCASSSMGNSIIRLKAPSPSAAFYPQKNVPQSQVSLTPIPFQSSMPVSKFSLIQI</sequence>
<feature type="domain" description="ENT" evidence="3">
    <location>
        <begin position="24"/>
        <end position="111"/>
    </location>
</feature>
<comment type="subcellular location">
    <subcellularLocation>
        <location evidence="1">Nucleus</location>
    </subcellularLocation>
</comment>
<evidence type="ECO:0000259" key="3">
    <source>
        <dbReference type="PROSITE" id="PS51138"/>
    </source>
</evidence>
<dbReference type="InterPro" id="IPR036142">
    <property type="entry name" value="ENT_dom-like_sf"/>
</dbReference>
<protein>
    <submittedName>
        <fullName evidence="4">Putative ENT domain, protein EMSY-LIKE, plant</fullName>
    </submittedName>
</protein>
<dbReference type="OrthoDB" id="1737049at2759"/>
<dbReference type="Gene3D" id="1.10.1240.40">
    <property type="entry name" value="ENT domain"/>
    <property type="match status" value="1"/>
</dbReference>
<dbReference type="InterPro" id="IPR033485">
    <property type="entry name" value="EMSY-LIKE_plant"/>
</dbReference>
<gene>
    <name evidence="4" type="ORF">Lalb_Chr22g0358731</name>
</gene>
<dbReference type="InterPro" id="IPR005491">
    <property type="entry name" value="ENT_dom"/>
</dbReference>
<evidence type="ECO:0000256" key="2">
    <source>
        <dbReference type="ARBA" id="ARBA00023242"/>
    </source>
</evidence>
<dbReference type="PROSITE" id="PS51138">
    <property type="entry name" value="ENT"/>
    <property type="match status" value="1"/>
</dbReference>
<dbReference type="Proteomes" id="UP000447434">
    <property type="component" value="Chromosome 22"/>
</dbReference>
<evidence type="ECO:0000256" key="1">
    <source>
        <dbReference type="ARBA" id="ARBA00004123"/>
    </source>
</evidence>
<name>A0A6A4ND96_LUPAL</name>
<evidence type="ECO:0000313" key="5">
    <source>
        <dbReference type="Proteomes" id="UP000447434"/>
    </source>
</evidence>
<reference evidence="5" key="1">
    <citation type="journal article" date="2020" name="Nat. Commun.">
        <title>Genome sequence of the cluster root forming white lupin.</title>
        <authorList>
            <person name="Hufnagel B."/>
            <person name="Marques A."/>
            <person name="Soriano A."/>
            <person name="Marques L."/>
            <person name="Divol F."/>
            <person name="Doumas P."/>
            <person name="Sallet E."/>
            <person name="Mancinotti D."/>
            <person name="Carrere S."/>
            <person name="Marande W."/>
            <person name="Arribat S."/>
            <person name="Keller J."/>
            <person name="Huneau C."/>
            <person name="Blein T."/>
            <person name="Aime D."/>
            <person name="Laguerre M."/>
            <person name="Taylor J."/>
            <person name="Schubert V."/>
            <person name="Nelson M."/>
            <person name="Geu-Flores F."/>
            <person name="Crespi M."/>
            <person name="Gallardo-Guerrero K."/>
            <person name="Delaux P.-M."/>
            <person name="Salse J."/>
            <person name="Berges H."/>
            <person name="Guyot R."/>
            <person name="Gouzy J."/>
            <person name="Peret B."/>
        </authorList>
    </citation>
    <scope>NUCLEOTIDE SEQUENCE [LARGE SCALE GENOMIC DNA]</scope>
    <source>
        <strain evidence="5">cv. Amiga</strain>
    </source>
</reference>
<dbReference type="GO" id="GO:0005634">
    <property type="term" value="C:nucleus"/>
    <property type="evidence" value="ECO:0007669"/>
    <property type="project" value="UniProtKB-SubCell"/>
</dbReference>
<accession>A0A6A4ND96</accession>
<dbReference type="AlphaFoldDB" id="A0A6A4ND96"/>
<organism evidence="4 5">
    <name type="scientific">Lupinus albus</name>
    <name type="common">White lupine</name>
    <name type="synonym">Lupinus termis</name>
    <dbReference type="NCBI Taxonomy" id="3870"/>
    <lineage>
        <taxon>Eukaryota</taxon>
        <taxon>Viridiplantae</taxon>
        <taxon>Streptophyta</taxon>
        <taxon>Embryophyta</taxon>
        <taxon>Tracheophyta</taxon>
        <taxon>Spermatophyta</taxon>
        <taxon>Magnoliopsida</taxon>
        <taxon>eudicotyledons</taxon>
        <taxon>Gunneridae</taxon>
        <taxon>Pentapetalae</taxon>
        <taxon>rosids</taxon>
        <taxon>fabids</taxon>
        <taxon>Fabales</taxon>
        <taxon>Fabaceae</taxon>
        <taxon>Papilionoideae</taxon>
        <taxon>50 kb inversion clade</taxon>
        <taxon>genistoids sensu lato</taxon>
        <taxon>core genistoids</taxon>
        <taxon>Genisteae</taxon>
        <taxon>Lupinus</taxon>
    </lineage>
</organism>
<dbReference type="EMBL" id="WOCE01000022">
    <property type="protein sequence ID" value="KAE9588755.1"/>
    <property type="molecule type" value="Genomic_DNA"/>
</dbReference>
<dbReference type="SMART" id="SM01191">
    <property type="entry name" value="ENT"/>
    <property type="match status" value="1"/>
</dbReference>
<dbReference type="PANTHER" id="PTHR33432">
    <property type="entry name" value="PROTEIN EMSY-LIKE 4"/>
    <property type="match status" value="1"/>
</dbReference>
<dbReference type="Pfam" id="PF03735">
    <property type="entry name" value="ENT"/>
    <property type="match status" value="1"/>
</dbReference>
<dbReference type="PANTHER" id="PTHR33432:SF22">
    <property type="entry name" value="OS10G0436850 PROTEIN"/>
    <property type="match status" value="1"/>
</dbReference>